<protein>
    <submittedName>
        <fullName evidence="8">RNA polymerase sigma factor</fullName>
    </submittedName>
</protein>
<keyword evidence="5" id="KW-0804">Transcription</keyword>
<dbReference type="SUPFAM" id="SSF88659">
    <property type="entry name" value="Sigma3 and sigma4 domains of RNA polymerase sigma factors"/>
    <property type="match status" value="1"/>
</dbReference>
<dbReference type="EMBL" id="JAGEOJ010000005">
    <property type="protein sequence ID" value="MBO2448042.1"/>
    <property type="molecule type" value="Genomic_DNA"/>
</dbReference>
<dbReference type="Pfam" id="PF04542">
    <property type="entry name" value="Sigma70_r2"/>
    <property type="match status" value="1"/>
</dbReference>
<reference evidence="8" key="1">
    <citation type="submission" date="2021-03" db="EMBL/GenBank/DDBJ databases">
        <authorList>
            <person name="Kanchanasin P."/>
            <person name="Saeng-In P."/>
            <person name="Phongsopitanun W."/>
            <person name="Yuki M."/>
            <person name="Kudo T."/>
            <person name="Ohkuma M."/>
            <person name="Tanasupawat S."/>
        </authorList>
    </citation>
    <scope>NUCLEOTIDE SEQUENCE</scope>
    <source>
        <strain evidence="8">GKU 128</strain>
    </source>
</reference>
<dbReference type="NCBIfam" id="TIGR02937">
    <property type="entry name" value="sigma70-ECF"/>
    <property type="match status" value="1"/>
</dbReference>
<evidence type="ECO:0000259" key="6">
    <source>
        <dbReference type="Pfam" id="PF04542"/>
    </source>
</evidence>
<evidence type="ECO:0000313" key="9">
    <source>
        <dbReference type="Proteomes" id="UP000669179"/>
    </source>
</evidence>
<dbReference type="PANTHER" id="PTHR43133">
    <property type="entry name" value="RNA POLYMERASE ECF-TYPE SIGMA FACTO"/>
    <property type="match status" value="1"/>
</dbReference>
<keyword evidence="4" id="KW-0238">DNA-binding</keyword>
<dbReference type="InterPro" id="IPR013325">
    <property type="entry name" value="RNA_pol_sigma_r2"/>
</dbReference>
<dbReference type="GO" id="GO:0016987">
    <property type="term" value="F:sigma factor activity"/>
    <property type="evidence" value="ECO:0007669"/>
    <property type="project" value="UniProtKB-KW"/>
</dbReference>
<dbReference type="InterPro" id="IPR013324">
    <property type="entry name" value="RNA_pol_sigma_r3/r4-like"/>
</dbReference>
<dbReference type="GO" id="GO:0006352">
    <property type="term" value="P:DNA-templated transcription initiation"/>
    <property type="evidence" value="ECO:0007669"/>
    <property type="project" value="InterPro"/>
</dbReference>
<evidence type="ECO:0000256" key="3">
    <source>
        <dbReference type="ARBA" id="ARBA00023082"/>
    </source>
</evidence>
<organism evidence="8 9">
    <name type="scientific">Actinomadura barringtoniae</name>
    <dbReference type="NCBI Taxonomy" id="1427535"/>
    <lineage>
        <taxon>Bacteria</taxon>
        <taxon>Bacillati</taxon>
        <taxon>Actinomycetota</taxon>
        <taxon>Actinomycetes</taxon>
        <taxon>Streptosporangiales</taxon>
        <taxon>Thermomonosporaceae</taxon>
        <taxon>Actinomadura</taxon>
    </lineage>
</organism>
<comment type="caution">
    <text evidence="8">The sequence shown here is derived from an EMBL/GenBank/DDBJ whole genome shotgun (WGS) entry which is preliminary data.</text>
</comment>
<dbReference type="InterPro" id="IPR039425">
    <property type="entry name" value="RNA_pol_sigma-70-like"/>
</dbReference>
<sequence>MAHPVKRSGEAVDGPIDDGSIVRASLDDPEAFGELFRRHAPRLHAYIKRRLGPPLADDLVSEAFAVAFRRRATYDGRAEFGAWLWGIASNLIAKHHRQETRMFRAFARTGVDPAEDGLAEVASERAAAQALGPQLAKALASLNAQDRNAVLLLAWGELSYAEIAAALDLPLGTVKAKIHRARAKLRKALPEETHHG</sequence>
<dbReference type="GO" id="GO:0003677">
    <property type="term" value="F:DNA binding"/>
    <property type="evidence" value="ECO:0007669"/>
    <property type="project" value="UniProtKB-KW"/>
</dbReference>
<proteinExistence type="inferred from homology"/>
<feature type="domain" description="RNA polymerase sigma-70 region 2" evidence="6">
    <location>
        <begin position="35"/>
        <end position="101"/>
    </location>
</feature>
<dbReference type="Gene3D" id="1.10.1740.10">
    <property type="match status" value="1"/>
</dbReference>
<keyword evidence="2" id="KW-0805">Transcription regulation</keyword>
<gene>
    <name evidence="8" type="ORF">J4573_13140</name>
</gene>
<evidence type="ECO:0000256" key="2">
    <source>
        <dbReference type="ARBA" id="ARBA00023015"/>
    </source>
</evidence>
<comment type="similarity">
    <text evidence="1">Belongs to the sigma-70 factor family. ECF subfamily.</text>
</comment>
<dbReference type="PANTHER" id="PTHR43133:SF8">
    <property type="entry name" value="RNA POLYMERASE SIGMA FACTOR HI_1459-RELATED"/>
    <property type="match status" value="1"/>
</dbReference>
<evidence type="ECO:0000256" key="5">
    <source>
        <dbReference type="ARBA" id="ARBA00023163"/>
    </source>
</evidence>
<accession>A0A939T6A3</accession>
<dbReference type="CDD" id="cd06171">
    <property type="entry name" value="Sigma70_r4"/>
    <property type="match status" value="1"/>
</dbReference>
<evidence type="ECO:0000259" key="7">
    <source>
        <dbReference type="Pfam" id="PF08281"/>
    </source>
</evidence>
<dbReference type="InterPro" id="IPR014284">
    <property type="entry name" value="RNA_pol_sigma-70_dom"/>
</dbReference>
<dbReference type="AlphaFoldDB" id="A0A939T6A3"/>
<dbReference type="Gene3D" id="1.10.10.10">
    <property type="entry name" value="Winged helix-like DNA-binding domain superfamily/Winged helix DNA-binding domain"/>
    <property type="match status" value="1"/>
</dbReference>
<keyword evidence="9" id="KW-1185">Reference proteome</keyword>
<feature type="domain" description="RNA polymerase sigma factor 70 region 4 type 2" evidence="7">
    <location>
        <begin position="134"/>
        <end position="185"/>
    </location>
</feature>
<dbReference type="SUPFAM" id="SSF88946">
    <property type="entry name" value="Sigma2 domain of RNA polymerase sigma factors"/>
    <property type="match status" value="1"/>
</dbReference>
<evidence type="ECO:0000256" key="1">
    <source>
        <dbReference type="ARBA" id="ARBA00010641"/>
    </source>
</evidence>
<dbReference type="InterPro" id="IPR013249">
    <property type="entry name" value="RNA_pol_sigma70_r4_t2"/>
</dbReference>
<dbReference type="Pfam" id="PF08281">
    <property type="entry name" value="Sigma70_r4_2"/>
    <property type="match status" value="1"/>
</dbReference>
<evidence type="ECO:0000256" key="4">
    <source>
        <dbReference type="ARBA" id="ARBA00023125"/>
    </source>
</evidence>
<evidence type="ECO:0000313" key="8">
    <source>
        <dbReference type="EMBL" id="MBO2448042.1"/>
    </source>
</evidence>
<dbReference type="Proteomes" id="UP000669179">
    <property type="component" value="Unassembled WGS sequence"/>
</dbReference>
<keyword evidence="3" id="KW-0731">Sigma factor</keyword>
<dbReference type="InterPro" id="IPR036388">
    <property type="entry name" value="WH-like_DNA-bd_sf"/>
</dbReference>
<name>A0A939T6A3_9ACTN</name>
<dbReference type="InterPro" id="IPR007627">
    <property type="entry name" value="RNA_pol_sigma70_r2"/>
</dbReference>